<dbReference type="Pfam" id="PF05359">
    <property type="entry name" value="DUF748"/>
    <property type="match status" value="1"/>
</dbReference>
<protein>
    <submittedName>
        <fullName evidence="7">Autotransporter translocation and assembly factor TamB</fullName>
    </submittedName>
</protein>
<accession>A0A1M4YZA1</accession>
<dbReference type="InterPro" id="IPR008023">
    <property type="entry name" value="DUF748"/>
</dbReference>
<dbReference type="Proteomes" id="UP000184287">
    <property type="component" value="Unassembled WGS sequence"/>
</dbReference>
<evidence type="ECO:0000313" key="8">
    <source>
        <dbReference type="Proteomes" id="UP000184287"/>
    </source>
</evidence>
<keyword evidence="3 5" id="KW-1133">Transmembrane helix</keyword>
<comment type="subcellular location">
    <subcellularLocation>
        <location evidence="1">Membrane</location>
        <topology evidence="1">Single-pass membrane protein</topology>
    </subcellularLocation>
</comment>
<dbReference type="EMBL" id="FQUQ01000002">
    <property type="protein sequence ID" value="SHF10646.1"/>
    <property type="molecule type" value="Genomic_DNA"/>
</dbReference>
<dbReference type="GO" id="GO:0005886">
    <property type="term" value="C:plasma membrane"/>
    <property type="evidence" value="ECO:0007669"/>
    <property type="project" value="InterPro"/>
</dbReference>
<feature type="domain" description="Translocation and assembly module TamB C-terminal" evidence="6">
    <location>
        <begin position="1231"/>
        <end position="1670"/>
    </location>
</feature>
<keyword evidence="8" id="KW-1185">Reference proteome</keyword>
<evidence type="ECO:0000259" key="6">
    <source>
        <dbReference type="Pfam" id="PF04357"/>
    </source>
</evidence>
<dbReference type="GO" id="GO:0009306">
    <property type="term" value="P:protein secretion"/>
    <property type="evidence" value="ECO:0007669"/>
    <property type="project" value="InterPro"/>
</dbReference>
<evidence type="ECO:0000256" key="5">
    <source>
        <dbReference type="SAM" id="Phobius"/>
    </source>
</evidence>
<reference evidence="8" key="1">
    <citation type="submission" date="2016-11" db="EMBL/GenBank/DDBJ databases">
        <authorList>
            <person name="Varghese N."/>
            <person name="Submissions S."/>
        </authorList>
    </citation>
    <scope>NUCLEOTIDE SEQUENCE [LARGE SCALE GENOMIC DNA]</scope>
    <source>
        <strain evidence="8">DSM 16990</strain>
    </source>
</reference>
<proteinExistence type="predicted"/>
<evidence type="ECO:0000313" key="7">
    <source>
        <dbReference type="EMBL" id="SHF10646.1"/>
    </source>
</evidence>
<sequence length="1722" mass="191034">MNKYIRKSLKVVLWIIASIIMLVVLIALSLNIPAVQNFVKDKAIGYLKNKTHTEVSLESIHIGFPKDVVLNKFYLEDKKGDTLLYAQKLAVDISLLKLLSNKVEINNISLQKIRANVTRINPDTTFNFSFLVDAFMSEEKKPEDQVQKDTASTLKFSLSKISLEDIGIVYRDDVAGNDVKLSLGEFKTNIKDFDMDHQRYVIKTLSLKNSNLKYFQKKPLTQLKEHLKESIDTAKTESGKLPLVEVEDVAFNNIKISFDDQLSKMSADVNLNELQISQLLADLTNSNFKAGSAKINNSKVSYKAAASEMKANVDLKEFSVSKLMADLNKSKYEVEEATLNNSDVLFAFKPTPPSKPAPPSKTAAKADAAAASAPISLLLGKLNLSKNNVQFDNMSAKPGKGMDFNHLKIKNLGLVAEELGYGADGSIKVKVKEGVLTEKSGFQLLKLQGDVLYSDKAVKVKNFLLKTPNTSIENATELNYTAMEDLTKHPERVKMSMVVKNSTIGLKDAAYFSDAVPQEYRNEKIRVNATMNGYLNNLSIPRLQISGLKSTNIDISGTAKGLPDMDKLFLDLNIKKFALTKKDLLVLIPKKSLPTNIELPNAIQANGKFTGSLTNFKTGFNINTDMGAAKLLASMKGPKGKESYTADVNLNNFNVGRLLKQQAQLGRITARATVNGTGLDPKKLAAKFNAEVISADYNKYKYQNLKLSGTYAQQKLDLKSNMADSNANFNLTAAINIAGKYPAVKAKMDLGQVDLRKLNFSPTEFKLAGTVDADLSTADVDYLNGDVFIRGLQVVKEGKRFNVDTINLHAETSAEKSLLTLKSELMRARIDGQYQLTNLATAVTNQINKYYQFGEVKRIPDQRFRFFARIYNPKFIQNFVPELTTFSPSMIYGLLDTKKDSLTMKAWVPQVVYGDYRVDSTKLSVDNNDQKLNYKLTVKSMQSSSINLYNTEISGAAVNNNLGVNLFLRDSKLKDKYLLGGNFQSINKDFRFSLDPQKLLLNYQKWAISPENYIQFGQSGISARSFDLSKDNQLLSINSVNNEPNSPLKVLFKDFRIETLTKFAEQDSSLVGGSINGTVDAKDLAGTPKFEANLTIDQLRYQKDQLGTLRVAVNNNTENAFETDIALTGVHELRANGFYYTAPKSALDLTLNIDKIDLKGLESVSMGQIKKGSGTITGQLSVKGELTAPKILGDINFKQAAFTATYVNSYFRMNNETISFTNEGVKFDHFTILDSIGQPLKVDGMVYTNNYQDFRFGLDVSANNFRLMNSTAKDNEMVYGKVFVSTRSFKIRGDMNQPDINMNLQVNKGTKFFFAMVSSDPSVVDQEGVVQFIDEDAPPFNGKKAIHTDSIPKSAFKGFNLSADIDIDKEAEFTVVVDPATGDQLKVRGEGSMNATMDPSGKMSLTGRYLLSDGAYNLSVGPKKMDFKIQQGSSIIWTGEPTSATVKITAVREVNAPAIDLVADQVQDQQLQKNQANQKFPFQVYLDITGELMKPIIAFRIALPENEKNAIGGAVETKLQQVNANESELNKQVFALLALGRFIADNPFQSLATGGNNIAESFARSSATRLLAQQMNNLASDLIKGVDINFGLNSSEDYSTGKMENKTDLEIGLSKKLLDDRLTVTVGSSFGLEGPKQANQSSNNIAGNVNIEYLLSKDGRYRLRAYRRNQTEGIIEGQIIETGLGFALVVDYNRFREIFRKFRDRDNRKKKTEQKPKDEKAN</sequence>
<evidence type="ECO:0000256" key="4">
    <source>
        <dbReference type="ARBA" id="ARBA00023136"/>
    </source>
</evidence>
<dbReference type="OrthoDB" id="9811276at2"/>
<keyword evidence="4 5" id="KW-0472">Membrane</keyword>
<name>A0A1M4YZA1_9SPHI</name>
<dbReference type="RefSeq" id="WP_073229806.1">
    <property type="nucleotide sequence ID" value="NZ_FQUQ01000002.1"/>
</dbReference>
<feature type="transmembrane region" description="Helical" evidence="5">
    <location>
        <begin position="12"/>
        <end position="32"/>
    </location>
</feature>
<keyword evidence="2 5" id="KW-0812">Transmembrane</keyword>
<organism evidence="7 8">
    <name type="scientific">Pedobacter caeni</name>
    <dbReference type="NCBI Taxonomy" id="288992"/>
    <lineage>
        <taxon>Bacteria</taxon>
        <taxon>Pseudomonadati</taxon>
        <taxon>Bacteroidota</taxon>
        <taxon>Sphingobacteriia</taxon>
        <taxon>Sphingobacteriales</taxon>
        <taxon>Sphingobacteriaceae</taxon>
        <taxon>Pedobacter</taxon>
    </lineage>
</organism>
<evidence type="ECO:0000256" key="3">
    <source>
        <dbReference type="ARBA" id="ARBA00022989"/>
    </source>
</evidence>
<evidence type="ECO:0000256" key="1">
    <source>
        <dbReference type="ARBA" id="ARBA00004167"/>
    </source>
</evidence>
<dbReference type="Pfam" id="PF04357">
    <property type="entry name" value="TamB"/>
    <property type="match status" value="1"/>
</dbReference>
<dbReference type="STRING" id="288992.SAMN04488522_102112"/>
<gene>
    <name evidence="7" type="ORF">SAMN04488522_102112</name>
</gene>
<evidence type="ECO:0000256" key="2">
    <source>
        <dbReference type="ARBA" id="ARBA00022692"/>
    </source>
</evidence>
<dbReference type="InterPro" id="IPR007452">
    <property type="entry name" value="TamB_C"/>
</dbReference>